<sequence length="191" mass="21153">MLHRRNLNRVDSIFDFWYAQGVDFRLLPILDFDAGTGRRHGLGLHQEEVRAAMRRLAERVIASPRKIAVEPIDQYVQTALRYLRGAPGLAYDPGHGEWALVVDTDGETYTYGDSYTPAGRIGNFFAPDAVASFATPAYARTIAARRERMGACELSLARHAAASTSARRLPASGSKLPPARRTASPARWRGR</sequence>
<dbReference type="Gene3D" id="3.20.20.70">
    <property type="entry name" value="Aldolase class I"/>
    <property type="match status" value="1"/>
</dbReference>
<evidence type="ECO:0000256" key="1">
    <source>
        <dbReference type="SAM" id="MobiDB-lite"/>
    </source>
</evidence>
<keyword evidence="3" id="KW-1185">Reference proteome</keyword>
<evidence type="ECO:0000313" key="2">
    <source>
        <dbReference type="EMBL" id="MCY1014037.1"/>
    </source>
</evidence>
<dbReference type="AlphaFoldDB" id="A0A9X3J2P9"/>
<feature type="region of interest" description="Disordered" evidence="1">
    <location>
        <begin position="165"/>
        <end position="191"/>
    </location>
</feature>
<proteinExistence type="predicted"/>
<organism evidence="2 3">
    <name type="scientific">Nannocystis pusilla</name>
    <dbReference type="NCBI Taxonomy" id="889268"/>
    <lineage>
        <taxon>Bacteria</taxon>
        <taxon>Pseudomonadati</taxon>
        <taxon>Myxococcota</taxon>
        <taxon>Polyangia</taxon>
        <taxon>Nannocystales</taxon>
        <taxon>Nannocystaceae</taxon>
        <taxon>Nannocystis</taxon>
    </lineage>
</organism>
<evidence type="ECO:0000313" key="3">
    <source>
        <dbReference type="Proteomes" id="UP001150924"/>
    </source>
</evidence>
<reference evidence="2" key="1">
    <citation type="submission" date="2022-11" db="EMBL/GenBank/DDBJ databases">
        <title>Minimal conservation of predation-associated metabolite biosynthetic gene clusters underscores biosynthetic potential of Myxococcota including descriptions for ten novel species: Archangium lansinium sp. nov., Myxococcus landrumus sp. nov., Nannocystis bai.</title>
        <authorList>
            <person name="Ahearne A."/>
            <person name="Stevens C."/>
            <person name="Phillips K."/>
        </authorList>
    </citation>
    <scope>NUCLEOTIDE SEQUENCE</scope>
    <source>
        <strain evidence="2">Na p29</strain>
    </source>
</reference>
<protein>
    <submittedName>
        <fullName evidence="2">Uncharacterized protein</fullName>
    </submittedName>
</protein>
<dbReference type="RefSeq" id="WP_267778246.1">
    <property type="nucleotide sequence ID" value="NZ_JAPNKE010000002.1"/>
</dbReference>
<dbReference type="EMBL" id="JAPNKE010000002">
    <property type="protein sequence ID" value="MCY1014037.1"/>
    <property type="molecule type" value="Genomic_DNA"/>
</dbReference>
<accession>A0A9X3J2P9</accession>
<comment type="caution">
    <text evidence="2">The sequence shown here is derived from an EMBL/GenBank/DDBJ whole genome shotgun (WGS) entry which is preliminary data.</text>
</comment>
<dbReference type="InterPro" id="IPR013785">
    <property type="entry name" value="Aldolase_TIM"/>
</dbReference>
<dbReference type="Proteomes" id="UP001150924">
    <property type="component" value="Unassembled WGS sequence"/>
</dbReference>
<name>A0A9X3J2P9_9BACT</name>
<gene>
    <name evidence="2" type="ORF">OV079_52665</name>
</gene>